<evidence type="ECO:0000256" key="6">
    <source>
        <dbReference type="ARBA" id="ARBA00070228"/>
    </source>
</evidence>
<dbReference type="Pfam" id="PF09084">
    <property type="entry name" value="NMT1"/>
    <property type="match status" value="1"/>
</dbReference>
<dbReference type="OrthoDB" id="286202at2"/>
<dbReference type="SUPFAM" id="SSF53850">
    <property type="entry name" value="Periplasmic binding protein-like II"/>
    <property type="match status" value="1"/>
</dbReference>
<evidence type="ECO:0000313" key="10">
    <source>
        <dbReference type="Proteomes" id="UP000192582"/>
    </source>
</evidence>
<dbReference type="EMBL" id="FWWU01000011">
    <property type="protein sequence ID" value="SMB97448.1"/>
    <property type="molecule type" value="Genomic_DNA"/>
</dbReference>
<reference evidence="9 10" key="1">
    <citation type="submission" date="2017-04" db="EMBL/GenBank/DDBJ databases">
        <authorList>
            <person name="Afonso C.L."/>
            <person name="Miller P.J."/>
            <person name="Scott M.A."/>
            <person name="Spackman E."/>
            <person name="Goraichik I."/>
            <person name="Dimitrov K.M."/>
            <person name="Suarez D.L."/>
            <person name="Swayne D.E."/>
        </authorList>
    </citation>
    <scope>NUCLEOTIDE SEQUENCE [LARGE SCALE GENOMIC DNA]</scope>
    <source>
        <strain evidence="9 10">KR-140</strain>
    </source>
</reference>
<dbReference type="SMART" id="SM00062">
    <property type="entry name" value="PBPb"/>
    <property type="match status" value="1"/>
</dbReference>
<dbReference type="FunFam" id="3.40.190.10:FF:000050">
    <property type="entry name" value="Sulfonate ABC transporter substrate-binding protein"/>
    <property type="match status" value="1"/>
</dbReference>
<feature type="domain" description="Solute-binding protein family 3/N-terminal" evidence="8">
    <location>
        <begin position="43"/>
        <end position="247"/>
    </location>
</feature>
<dbReference type="Proteomes" id="UP000192582">
    <property type="component" value="Unassembled WGS sequence"/>
</dbReference>
<sequence length="318" mass="34224">MSTLSRALLLGAALTLTHQAQAATIFNIGYQKGGLLALLKARGTLDPAKAQGIEFKWSLFTAGPPLLEAANAGAIDFGSVGDTPGVFALAGGADLKYVAVTEAQSDTASAIIVPTNSPIKTVADLKGKRIGLARGSSAHFFAYRALKAAKLTFNDVTIVSLLPPDARPAFESGTIDAWVIWEPFLTTALQATKARVIRDLKGLGRSNSYFLVRSKVTQDAEKRRALQYLLRALDQTADWANKNQAAVITQISEELGLPRSVAAVSVPKSMPFNIRPFRPSDSVPLQRLADTFYEIKILPTPLKIDATRYVPLNFTADR</sequence>
<evidence type="ECO:0000313" key="9">
    <source>
        <dbReference type="EMBL" id="SMB97448.1"/>
    </source>
</evidence>
<feature type="chain" id="PRO_5010737178" description="Putative aliphatic sulfonates-binding protein" evidence="7">
    <location>
        <begin position="23"/>
        <end position="318"/>
    </location>
</feature>
<keyword evidence="4 7" id="KW-0732">Signal</keyword>
<dbReference type="STRING" id="695939.SAMN00790413_05963"/>
<proteinExistence type="inferred from homology"/>
<comment type="subcellular location">
    <subcellularLocation>
        <location evidence="1">Periplasm</location>
    </subcellularLocation>
</comment>
<evidence type="ECO:0000256" key="2">
    <source>
        <dbReference type="ARBA" id="ARBA00010742"/>
    </source>
</evidence>
<keyword evidence="10" id="KW-1185">Reference proteome</keyword>
<evidence type="ECO:0000256" key="7">
    <source>
        <dbReference type="SAM" id="SignalP"/>
    </source>
</evidence>
<dbReference type="AlphaFoldDB" id="A0A1W1VVT3"/>
<evidence type="ECO:0000259" key="8">
    <source>
        <dbReference type="SMART" id="SM00062"/>
    </source>
</evidence>
<evidence type="ECO:0000256" key="1">
    <source>
        <dbReference type="ARBA" id="ARBA00004418"/>
    </source>
</evidence>
<dbReference type="GO" id="GO:0016020">
    <property type="term" value="C:membrane"/>
    <property type="evidence" value="ECO:0007669"/>
    <property type="project" value="InterPro"/>
</dbReference>
<dbReference type="GO" id="GO:0042626">
    <property type="term" value="F:ATPase-coupled transmembrane transporter activity"/>
    <property type="evidence" value="ECO:0007669"/>
    <property type="project" value="InterPro"/>
</dbReference>
<gene>
    <name evidence="9" type="ORF">SAMN00790413_05963</name>
</gene>
<dbReference type="InterPro" id="IPR015168">
    <property type="entry name" value="SsuA/THI5"/>
</dbReference>
<organism evidence="9 10">
    <name type="scientific">Deinococcus hopiensis KR-140</name>
    <dbReference type="NCBI Taxonomy" id="695939"/>
    <lineage>
        <taxon>Bacteria</taxon>
        <taxon>Thermotogati</taxon>
        <taxon>Deinococcota</taxon>
        <taxon>Deinococci</taxon>
        <taxon>Deinococcales</taxon>
        <taxon>Deinococcaceae</taxon>
        <taxon>Deinococcus</taxon>
    </lineage>
</organism>
<dbReference type="PANTHER" id="PTHR30024:SF42">
    <property type="entry name" value="ALIPHATIC SULFONATES-BINDING PROTEIN-RELATED"/>
    <property type="match status" value="1"/>
</dbReference>
<evidence type="ECO:0000256" key="4">
    <source>
        <dbReference type="ARBA" id="ARBA00022729"/>
    </source>
</evidence>
<evidence type="ECO:0000256" key="3">
    <source>
        <dbReference type="ARBA" id="ARBA00022448"/>
    </source>
</evidence>
<dbReference type="InterPro" id="IPR010067">
    <property type="entry name" value="ABC_SsuA_sub-bd"/>
</dbReference>
<accession>A0A1W1VVT3</accession>
<dbReference type="PANTHER" id="PTHR30024">
    <property type="entry name" value="ALIPHATIC SULFONATES-BINDING PROTEIN-RELATED"/>
    <property type="match status" value="1"/>
</dbReference>
<evidence type="ECO:0000256" key="5">
    <source>
        <dbReference type="ARBA" id="ARBA00055538"/>
    </source>
</evidence>
<dbReference type="RefSeq" id="WP_084051314.1">
    <property type="nucleotide sequence ID" value="NZ_FWWU01000011.1"/>
</dbReference>
<comment type="function">
    <text evidence="5">Part of a binding-protein-dependent transport system for aliphatic sulfonates. Putative binding protein.</text>
</comment>
<dbReference type="NCBIfam" id="TIGR01728">
    <property type="entry name" value="SsuA_fam"/>
    <property type="match status" value="1"/>
</dbReference>
<name>A0A1W1VVT3_9DEIO</name>
<feature type="signal peptide" evidence="7">
    <location>
        <begin position="1"/>
        <end position="22"/>
    </location>
</feature>
<dbReference type="GO" id="GO:0042597">
    <property type="term" value="C:periplasmic space"/>
    <property type="evidence" value="ECO:0007669"/>
    <property type="project" value="UniProtKB-SubCell"/>
</dbReference>
<protein>
    <recommendedName>
        <fullName evidence="6">Putative aliphatic sulfonates-binding protein</fullName>
    </recommendedName>
</protein>
<dbReference type="Gene3D" id="3.40.190.10">
    <property type="entry name" value="Periplasmic binding protein-like II"/>
    <property type="match status" value="2"/>
</dbReference>
<dbReference type="InterPro" id="IPR001638">
    <property type="entry name" value="Solute-binding_3/MltF_N"/>
</dbReference>
<keyword evidence="3" id="KW-0813">Transport</keyword>
<comment type="similarity">
    <text evidence="2">Belongs to the bacterial solute-binding protein SsuA/TauA family.</text>
</comment>